<dbReference type="EMBL" id="ML977311">
    <property type="protein sequence ID" value="KAF2121861.1"/>
    <property type="molecule type" value="Genomic_DNA"/>
</dbReference>
<evidence type="ECO:0000313" key="2">
    <source>
        <dbReference type="EMBL" id="KAF2121861.1"/>
    </source>
</evidence>
<dbReference type="Proteomes" id="UP000799770">
    <property type="component" value="Unassembled WGS sequence"/>
</dbReference>
<keyword evidence="3" id="KW-1185">Reference proteome</keyword>
<feature type="compositionally biased region" description="Acidic residues" evidence="1">
    <location>
        <begin position="379"/>
        <end position="390"/>
    </location>
</feature>
<evidence type="ECO:0000313" key="3">
    <source>
        <dbReference type="Proteomes" id="UP000799770"/>
    </source>
</evidence>
<dbReference type="OrthoDB" id="3799586at2759"/>
<name>A0A6A5ZUH0_9PLEO</name>
<feature type="compositionally biased region" description="Low complexity" evidence="1">
    <location>
        <begin position="329"/>
        <end position="340"/>
    </location>
</feature>
<organism evidence="2 3">
    <name type="scientific">Lophiotrema nucula</name>
    <dbReference type="NCBI Taxonomy" id="690887"/>
    <lineage>
        <taxon>Eukaryota</taxon>
        <taxon>Fungi</taxon>
        <taxon>Dikarya</taxon>
        <taxon>Ascomycota</taxon>
        <taxon>Pezizomycotina</taxon>
        <taxon>Dothideomycetes</taxon>
        <taxon>Pleosporomycetidae</taxon>
        <taxon>Pleosporales</taxon>
        <taxon>Lophiotremataceae</taxon>
        <taxon>Lophiotrema</taxon>
    </lineage>
</organism>
<feature type="region of interest" description="Disordered" evidence="1">
    <location>
        <begin position="378"/>
        <end position="428"/>
    </location>
</feature>
<evidence type="ECO:0000256" key="1">
    <source>
        <dbReference type="SAM" id="MobiDB-lite"/>
    </source>
</evidence>
<feature type="region of interest" description="Disordered" evidence="1">
    <location>
        <begin position="282"/>
        <end position="345"/>
    </location>
</feature>
<dbReference type="AlphaFoldDB" id="A0A6A5ZUH0"/>
<gene>
    <name evidence="2" type="ORF">BDV96DRAFT_132236</name>
</gene>
<sequence length="441" mass="48354">MSTWVFNFTFTRGASLLLLHFYLRTFGLNIKATKPLAFWFRQFTAATQLGPSAMANSSSDPLEGVEISERSKQFYSGQYRWDGIGFEDESGAFRHWGDEGPPTPLPPRPLSDLDFDENIEDIATEHQPTMNIVYGPLQAHYEALPPDKNLLVPHPALSPHFISKYTQYNPNAQPASPSVHVSVGGSAYPGKTYAKTLLKEGLFEDQPEPERQRNLGRVQGILIGMWYSAAGVSMKEAHELVGVPFEDGEISAAAGLVEMARGERHGKFFFCLCWKVNADAHGGGGTRRGGSRERTLTASPSANEFGPRNKGGTKQAEDNSIPQVRESRAPSSSPLSALPSKTPDLTGMQMTQLQALDFGRHPEQGNTSTSALPSQALELAEEMDAEEPEPSDTPKKKGTAVKKKATPVKKKGKATGARSPTFPRKTARQLALEWKKQNEEK</sequence>
<proteinExistence type="predicted"/>
<feature type="compositionally biased region" description="Basic residues" evidence="1">
    <location>
        <begin position="396"/>
        <end position="413"/>
    </location>
</feature>
<protein>
    <submittedName>
        <fullName evidence="2">Uncharacterized protein</fullName>
    </submittedName>
</protein>
<accession>A0A6A5ZUH0</accession>
<reference evidence="2" key="1">
    <citation type="journal article" date="2020" name="Stud. Mycol.">
        <title>101 Dothideomycetes genomes: a test case for predicting lifestyles and emergence of pathogens.</title>
        <authorList>
            <person name="Haridas S."/>
            <person name="Albert R."/>
            <person name="Binder M."/>
            <person name="Bloem J."/>
            <person name="Labutti K."/>
            <person name="Salamov A."/>
            <person name="Andreopoulos B."/>
            <person name="Baker S."/>
            <person name="Barry K."/>
            <person name="Bills G."/>
            <person name="Bluhm B."/>
            <person name="Cannon C."/>
            <person name="Castanera R."/>
            <person name="Culley D."/>
            <person name="Daum C."/>
            <person name="Ezra D."/>
            <person name="Gonzalez J."/>
            <person name="Henrissat B."/>
            <person name="Kuo A."/>
            <person name="Liang C."/>
            <person name="Lipzen A."/>
            <person name="Lutzoni F."/>
            <person name="Magnuson J."/>
            <person name="Mondo S."/>
            <person name="Nolan M."/>
            <person name="Ohm R."/>
            <person name="Pangilinan J."/>
            <person name="Park H.-J."/>
            <person name="Ramirez L."/>
            <person name="Alfaro M."/>
            <person name="Sun H."/>
            <person name="Tritt A."/>
            <person name="Yoshinaga Y."/>
            <person name="Zwiers L.-H."/>
            <person name="Turgeon B."/>
            <person name="Goodwin S."/>
            <person name="Spatafora J."/>
            <person name="Crous P."/>
            <person name="Grigoriev I."/>
        </authorList>
    </citation>
    <scope>NUCLEOTIDE SEQUENCE</scope>
    <source>
        <strain evidence="2">CBS 627.86</strain>
    </source>
</reference>